<comment type="similarity">
    <text evidence="1">Belongs to the carotenoid oxygenase family.</text>
</comment>
<evidence type="ECO:0000256" key="2">
    <source>
        <dbReference type="ARBA" id="ARBA00022723"/>
    </source>
</evidence>
<evidence type="ECO:0000313" key="6">
    <source>
        <dbReference type="EMBL" id="CRK39365.1"/>
    </source>
</evidence>
<protein>
    <submittedName>
        <fullName evidence="5">Uncharacterized protein</fullName>
    </submittedName>
</protein>
<feature type="non-terminal residue" evidence="5">
    <location>
        <position position="194"/>
    </location>
</feature>
<dbReference type="Pfam" id="PF03055">
    <property type="entry name" value="RPE65"/>
    <property type="match status" value="1"/>
</dbReference>
<dbReference type="STRING" id="100787.A0A0G4LBZ0"/>
<dbReference type="EMBL" id="CVQI01009846">
    <property type="protein sequence ID" value="CRK19235.1"/>
    <property type="molecule type" value="Genomic_DNA"/>
</dbReference>
<evidence type="ECO:0000313" key="7">
    <source>
        <dbReference type="Proteomes" id="UP000044602"/>
    </source>
</evidence>
<keyword evidence="7" id="KW-1185">Reference proteome</keyword>
<sequence length="194" mass="21569">MVCEHGSPTEFHILDKRDGKHIATYQVNNFCFFHIGNAYDYIDPKTGDVNVHVDIVSYRDEHYPYMDHSLLSPLDPKKPLQNGTPVRYQMDSMNKANPTKLYRGSVAPAILGLPCELPRVSKPASMDPDYRYTYAMSGIGASSSGMEAFSIGRFGNGWVTVHPTIYGSLIKSDWNTGLFKLWTPSNGESCPVGA</sequence>
<reference evidence="7 8" key="1">
    <citation type="submission" date="2015-05" db="EMBL/GenBank/DDBJ databases">
        <authorList>
            <person name="Fogelqvist Johan"/>
        </authorList>
    </citation>
    <scope>NUCLEOTIDE SEQUENCE [LARGE SCALE GENOMIC DNA]</scope>
    <source>
        <strain evidence="6">VL1</strain>
        <strain evidence="5">VL2</strain>
    </source>
</reference>
<dbReference type="InterPro" id="IPR004294">
    <property type="entry name" value="Carotenoid_Oase"/>
</dbReference>
<organism evidence="5 8">
    <name type="scientific">Verticillium longisporum</name>
    <name type="common">Verticillium dahliae var. longisporum</name>
    <dbReference type="NCBI Taxonomy" id="100787"/>
    <lineage>
        <taxon>Eukaryota</taxon>
        <taxon>Fungi</taxon>
        <taxon>Dikarya</taxon>
        <taxon>Ascomycota</taxon>
        <taxon>Pezizomycotina</taxon>
        <taxon>Sordariomycetes</taxon>
        <taxon>Hypocreomycetidae</taxon>
        <taxon>Glomerellales</taxon>
        <taxon>Plectosphaerellaceae</taxon>
        <taxon>Verticillium</taxon>
    </lineage>
</organism>
<evidence type="ECO:0000313" key="8">
    <source>
        <dbReference type="Proteomes" id="UP000045706"/>
    </source>
</evidence>
<comment type="cofactor">
    <cofactor evidence="4">
        <name>Fe(2+)</name>
        <dbReference type="ChEBI" id="CHEBI:29033"/>
    </cofactor>
    <text evidence="4">Binds 1 Fe(2+) ion per subunit.</text>
</comment>
<accession>A0A0G4LBZ0</accession>
<dbReference type="EMBL" id="CVQH01025860">
    <property type="protein sequence ID" value="CRK39365.1"/>
    <property type="molecule type" value="Genomic_DNA"/>
</dbReference>
<evidence type="ECO:0000256" key="1">
    <source>
        <dbReference type="ARBA" id="ARBA00006787"/>
    </source>
</evidence>
<dbReference type="AlphaFoldDB" id="A0A0G4LBZ0"/>
<name>A0A0G4LBZ0_VERLO</name>
<gene>
    <name evidence="6" type="ORF">BN1708_001596</name>
    <name evidence="5" type="ORF">BN1723_017767</name>
</gene>
<keyword evidence="2 4" id="KW-0479">Metal-binding</keyword>
<dbReference type="Proteomes" id="UP000045706">
    <property type="component" value="Unassembled WGS sequence"/>
</dbReference>
<dbReference type="Proteomes" id="UP000044602">
    <property type="component" value="Unassembled WGS sequence"/>
</dbReference>
<proteinExistence type="inferred from homology"/>
<evidence type="ECO:0000256" key="4">
    <source>
        <dbReference type="PIRSR" id="PIRSR604294-1"/>
    </source>
</evidence>
<evidence type="ECO:0000313" key="5">
    <source>
        <dbReference type="EMBL" id="CRK19235.1"/>
    </source>
</evidence>
<keyword evidence="3 4" id="KW-0408">Iron</keyword>
<dbReference type="GO" id="GO:0046872">
    <property type="term" value="F:metal ion binding"/>
    <property type="evidence" value="ECO:0007669"/>
    <property type="project" value="UniProtKB-KW"/>
</dbReference>
<evidence type="ECO:0000256" key="3">
    <source>
        <dbReference type="ARBA" id="ARBA00023004"/>
    </source>
</evidence>
<feature type="binding site" evidence="4">
    <location>
        <position position="34"/>
    </location>
    <ligand>
        <name>Fe cation</name>
        <dbReference type="ChEBI" id="CHEBI:24875"/>
        <note>catalytic</note>
    </ligand>
</feature>
<dbReference type="GO" id="GO:0016702">
    <property type="term" value="F:oxidoreductase activity, acting on single donors with incorporation of molecular oxygen, incorporation of two atoms of oxygen"/>
    <property type="evidence" value="ECO:0007669"/>
    <property type="project" value="InterPro"/>
</dbReference>